<comment type="miscellaneous">
    <text evidence="7">In eukaryotes there are cytoplasmic, mitochondrial and chloroplastic isozymes.</text>
</comment>
<dbReference type="OrthoDB" id="6752799at2759"/>
<evidence type="ECO:0000256" key="4">
    <source>
        <dbReference type="ARBA" id="ARBA00022576"/>
    </source>
</evidence>
<dbReference type="KEGG" id="ffu:CLAFUR5_09486"/>
<evidence type="ECO:0000256" key="3">
    <source>
        <dbReference type="ARBA" id="ARBA00011738"/>
    </source>
</evidence>
<gene>
    <name evidence="9" type="ORF">CLAFUR5_09486</name>
</gene>
<dbReference type="InterPro" id="IPR004838">
    <property type="entry name" value="NHTrfase_class1_PyrdxlP-BS"/>
</dbReference>
<dbReference type="CDD" id="cd00609">
    <property type="entry name" value="AAT_like"/>
    <property type="match status" value="1"/>
</dbReference>
<organism evidence="9 10">
    <name type="scientific">Passalora fulva</name>
    <name type="common">Tomato leaf mold</name>
    <name type="synonym">Cladosporium fulvum</name>
    <dbReference type="NCBI Taxonomy" id="5499"/>
    <lineage>
        <taxon>Eukaryota</taxon>
        <taxon>Fungi</taxon>
        <taxon>Dikarya</taxon>
        <taxon>Ascomycota</taxon>
        <taxon>Pezizomycotina</taxon>
        <taxon>Dothideomycetes</taxon>
        <taxon>Dothideomycetidae</taxon>
        <taxon>Mycosphaerellales</taxon>
        <taxon>Mycosphaerellaceae</taxon>
        <taxon>Fulvia</taxon>
    </lineage>
</organism>
<dbReference type="RefSeq" id="XP_047766314.1">
    <property type="nucleotide sequence ID" value="XM_047908634.1"/>
</dbReference>
<dbReference type="Pfam" id="PF00155">
    <property type="entry name" value="Aminotran_1_2"/>
    <property type="match status" value="1"/>
</dbReference>
<keyword evidence="5 7" id="KW-0808">Transferase</keyword>
<dbReference type="GO" id="GO:0006532">
    <property type="term" value="P:aspartate biosynthetic process"/>
    <property type="evidence" value="ECO:0007669"/>
    <property type="project" value="TreeGrafter"/>
</dbReference>
<sequence>MVCVACIIQIGTRRVATTFTSSARAKRTMTTSINQAVEAIRSFATSARTTSLKDGPLTDVPQAPKDPMFGLSAAYRADTFDRKVDLGVGAYRDENAKPWVLPVVKKAKEILNQNPELNHEYQPIAGFPEYTEASQRLVLGNNSKAILEQRARTVQTLSGTGALSLAARFLAAYYPDSSAKRVWVSDPPYVNHLPIMQNAGLETGIYPYYASQTKSLNFTAWLDKLRQIPAESIILLHACAHNPTGVDPTHRQWEQIAEVMKEKRHTPFFDSAYQGFASGNLDNDAWTIRHFVEQDFDTVLIAQSYAKNFGLYGERAGALHVVTLSPDLSQRILSQLTRLQRVDISTPPAFGARIVATVLNDPRLFAEWQDDLRTMSGRIIEMRQALRAQIERLGTPGGWRHVTDQSGMFCYSGLSKEQVGVLREAYHVYLTGDGRVSVSGLNGSNVGYVAQAVKEVVSGGGAKL</sequence>
<dbReference type="PANTHER" id="PTHR11879:SF55">
    <property type="entry name" value="GLUTAMATE OXALOACETATE TRANSAMINASE 1, ISOFORM B"/>
    <property type="match status" value="1"/>
</dbReference>
<dbReference type="GO" id="GO:0005829">
    <property type="term" value="C:cytosol"/>
    <property type="evidence" value="ECO:0007669"/>
    <property type="project" value="TreeGrafter"/>
</dbReference>
<dbReference type="EC" id="2.6.1.1" evidence="7"/>
<dbReference type="Proteomes" id="UP000756132">
    <property type="component" value="Chromosome 9"/>
</dbReference>
<dbReference type="Gene3D" id="3.40.640.10">
    <property type="entry name" value="Type I PLP-dependent aspartate aminotransferase-like (Major domain)"/>
    <property type="match status" value="1"/>
</dbReference>
<dbReference type="FunFam" id="3.90.1150.10:FF:000001">
    <property type="entry name" value="Aspartate aminotransferase"/>
    <property type="match status" value="1"/>
</dbReference>
<proteinExistence type="inferred from homology"/>
<comment type="similarity">
    <text evidence="2">Belongs to the class-I pyridoxal-phosphate-dependent aminotransferase family.</text>
</comment>
<dbReference type="InterPro" id="IPR015422">
    <property type="entry name" value="PyrdxlP-dep_Trfase_small"/>
</dbReference>
<reference evidence="9" key="1">
    <citation type="submission" date="2021-12" db="EMBL/GenBank/DDBJ databases">
        <authorList>
            <person name="Zaccaron A."/>
            <person name="Stergiopoulos I."/>
        </authorList>
    </citation>
    <scope>NUCLEOTIDE SEQUENCE</scope>
    <source>
        <strain evidence="9">Race5_Kim</strain>
    </source>
</reference>
<dbReference type="AlphaFoldDB" id="A0A9Q8PGA3"/>
<dbReference type="InterPro" id="IPR000796">
    <property type="entry name" value="Asp_trans"/>
</dbReference>
<evidence type="ECO:0000313" key="10">
    <source>
        <dbReference type="Proteomes" id="UP000756132"/>
    </source>
</evidence>
<keyword evidence="10" id="KW-1185">Reference proteome</keyword>
<dbReference type="GO" id="GO:0004069">
    <property type="term" value="F:L-aspartate:2-oxoglutarate aminotransferase activity"/>
    <property type="evidence" value="ECO:0007669"/>
    <property type="project" value="UniProtKB-EC"/>
</dbReference>
<dbReference type="PROSITE" id="PS00105">
    <property type="entry name" value="AA_TRANSFER_CLASS_1"/>
    <property type="match status" value="1"/>
</dbReference>
<dbReference type="NCBIfam" id="NF006719">
    <property type="entry name" value="PRK09257.1"/>
    <property type="match status" value="1"/>
</dbReference>
<feature type="domain" description="Aminotransferase class I/classII large" evidence="8">
    <location>
        <begin position="83"/>
        <end position="452"/>
    </location>
</feature>
<evidence type="ECO:0000256" key="2">
    <source>
        <dbReference type="ARBA" id="ARBA00007441"/>
    </source>
</evidence>
<comment type="subunit">
    <text evidence="3 7">Homodimer.</text>
</comment>
<protein>
    <recommendedName>
        <fullName evidence="7">Aspartate aminotransferase</fullName>
        <ecNumber evidence="7">2.6.1.1</ecNumber>
    </recommendedName>
</protein>
<dbReference type="PANTHER" id="PTHR11879">
    <property type="entry name" value="ASPARTATE AMINOTRANSFERASE"/>
    <property type="match status" value="1"/>
</dbReference>
<accession>A0A9Q8PGA3</accession>
<evidence type="ECO:0000256" key="5">
    <source>
        <dbReference type="ARBA" id="ARBA00022679"/>
    </source>
</evidence>
<comment type="cofactor">
    <cofactor evidence="1">
        <name>pyridoxal 5'-phosphate</name>
        <dbReference type="ChEBI" id="CHEBI:597326"/>
    </cofactor>
</comment>
<evidence type="ECO:0000313" key="9">
    <source>
        <dbReference type="EMBL" id="UJO21948.1"/>
    </source>
</evidence>
<comment type="catalytic activity">
    <reaction evidence="7">
        <text>L-aspartate + 2-oxoglutarate = oxaloacetate + L-glutamate</text>
        <dbReference type="Rhea" id="RHEA:21824"/>
        <dbReference type="ChEBI" id="CHEBI:16452"/>
        <dbReference type="ChEBI" id="CHEBI:16810"/>
        <dbReference type="ChEBI" id="CHEBI:29985"/>
        <dbReference type="ChEBI" id="CHEBI:29991"/>
        <dbReference type="EC" id="2.6.1.1"/>
    </reaction>
</comment>
<dbReference type="SUPFAM" id="SSF53383">
    <property type="entry name" value="PLP-dependent transferases"/>
    <property type="match status" value="1"/>
</dbReference>
<keyword evidence="6" id="KW-0663">Pyridoxal phosphate</keyword>
<keyword evidence="4 7" id="KW-0032">Aminotransferase</keyword>
<dbReference type="GeneID" id="71989364"/>
<evidence type="ECO:0000259" key="8">
    <source>
        <dbReference type="Pfam" id="PF00155"/>
    </source>
</evidence>
<evidence type="ECO:0000256" key="7">
    <source>
        <dbReference type="RuleBase" id="RU000480"/>
    </source>
</evidence>
<dbReference type="EMBL" id="CP090171">
    <property type="protein sequence ID" value="UJO21948.1"/>
    <property type="molecule type" value="Genomic_DNA"/>
</dbReference>
<dbReference type="GO" id="GO:0030170">
    <property type="term" value="F:pyridoxal phosphate binding"/>
    <property type="evidence" value="ECO:0007669"/>
    <property type="project" value="InterPro"/>
</dbReference>
<evidence type="ECO:0000256" key="6">
    <source>
        <dbReference type="ARBA" id="ARBA00022898"/>
    </source>
</evidence>
<evidence type="ECO:0000256" key="1">
    <source>
        <dbReference type="ARBA" id="ARBA00001933"/>
    </source>
</evidence>
<name>A0A9Q8PGA3_PASFU</name>
<reference evidence="9" key="2">
    <citation type="journal article" date="2022" name="Microb. Genom.">
        <title>A chromosome-scale genome assembly of the tomato pathogen Cladosporium fulvum reveals a compartmentalized genome architecture and the presence of a dispensable chromosome.</title>
        <authorList>
            <person name="Zaccaron A.Z."/>
            <person name="Chen L.H."/>
            <person name="Samaras A."/>
            <person name="Stergiopoulos I."/>
        </authorList>
    </citation>
    <scope>NUCLEOTIDE SEQUENCE</scope>
    <source>
        <strain evidence="9">Race5_Kim</strain>
    </source>
</reference>
<dbReference type="PRINTS" id="PR00799">
    <property type="entry name" value="TRANSAMINASE"/>
</dbReference>
<dbReference type="FunFam" id="3.40.640.10:FF:000066">
    <property type="entry name" value="Aspartate aminotransferase"/>
    <property type="match status" value="1"/>
</dbReference>
<dbReference type="Gene3D" id="3.90.1150.10">
    <property type="entry name" value="Aspartate Aminotransferase, domain 1"/>
    <property type="match status" value="1"/>
</dbReference>
<dbReference type="InterPro" id="IPR004839">
    <property type="entry name" value="Aminotransferase_I/II_large"/>
</dbReference>
<dbReference type="InterPro" id="IPR015421">
    <property type="entry name" value="PyrdxlP-dep_Trfase_major"/>
</dbReference>
<dbReference type="InterPro" id="IPR015424">
    <property type="entry name" value="PyrdxlP-dep_Trfase"/>
</dbReference>